<evidence type="ECO:0000259" key="12">
    <source>
        <dbReference type="PROSITE" id="PS50090"/>
    </source>
</evidence>
<evidence type="ECO:0000313" key="14">
    <source>
        <dbReference type="EMBL" id="KAJ8752463.1"/>
    </source>
</evidence>
<accession>A0AAV8SKH9</accession>
<proteinExistence type="predicted"/>
<dbReference type="Pfam" id="PF00249">
    <property type="entry name" value="Myb_DNA-binding"/>
    <property type="match status" value="1"/>
</dbReference>
<dbReference type="GO" id="GO:0003691">
    <property type="term" value="F:double-stranded telomeric DNA binding"/>
    <property type="evidence" value="ECO:0007669"/>
    <property type="project" value="InterPro"/>
</dbReference>
<dbReference type="InterPro" id="IPR036390">
    <property type="entry name" value="WH_DNA-bd_sf"/>
</dbReference>
<feature type="domain" description="Myb-like" evidence="12">
    <location>
        <begin position="5"/>
        <end position="57"/>
    </location>
</feature>
<dbReference type="PROSITE" id="PS51294">
    <property type="entry name" value="HTH_MYB"/>
    <property type="match status" value="1"/>
</dbReference>
<dbReference type="EMBL" id="JAIWQS010000010">
    <property type="protein sequence ID" value="KAJ8752463.1"/>
    <property type="molecule type" value="Genomic_DNA"/>
</dbReference>
<dbReference type="GO" id="GO:0005694">
    <property type="term" value="C:chromosome"/>
    <property type="evidence" value="ECO:0007669"/>
    <property type="project" value="UniProtKB-SubCell"/>
</dbReference>
<evidence type="ECO:0000256" key="2">
    <source>
        <dbReference type="ARBA" id="ARBA00004604"/>
    </source>
</evidence>
<keyword evidence="7" id="KW-0804">Transcription</keyword>
<name>A0AAV8SKH9_9ROSI</name>
<comment type="subcellular location">
    <subcellularLocation>
        <location evidence="1">Chromosome</location>
    </subcellularLocation>
    <subcellularLocation>
        <location evidence="2">Nucleus</location>
        <location evidence="2">Nucleolus</location>
    </subcellularLocation>
</comment>
<evidence type="ECO:0000256" key="7">
    <source>
        <dbReference type="ARBA" id="ARBA00023163"/>
    </source>
</evidence>
<evidence type="ECO:0000313" key="15">
    <source>
        <dbReference type="Proteomes" id="UP001159364"/>
    </source>
</evidence>
<dbReference type="InterPro" id="IPR017930">
    <property type="entry name" value="Myb_dom"/>
</dbReference>
<evidence type="ECO:0000256" key="9">
    <source>
        <dbReference type="ARBA" id="ARBA00032813"/>
    </source>
</evidence>
<dbReference type="SMART" id="SM00717">
    <property type="entry name" value="SANT"/>
    <property type="match status" value="1"/>
</dbReference>
<keyword evidence="4" id="KW-0805">Transcription regulation</keyword>
<organism evidence="14 15">
    <name type="scientific">Erythroxylum novogranatense</name>
    <dbReference type="NCBI Taxonomy" id="1862640"/>
    <lineage>
        <taxon>Eukaryota</taxon>
        <taxon>Viridiplantae</taxon>
        <taxon>Streptophyta</taxon>
        <taxon>Embryophyta</taxon>
        <taxon>Tracheophyta</taxon>
        <taxon>Spermatophyta</taxon>
        <taxon>Magnoliopsida</taxon>
        <taxon>eudicotyledons</taxon>
        <taxon>Gunneridae</taxon>
        <taxon>Pentapetalae</taxon>
        <taxon>rosids</taxon>
        <taxon>fabids</taxon>
        <taxon>Malpighiales</taxon>
        <taxon>Erythroxylaceae</taxon>
        <taxon>Erythroxylum</taxon>
    </lineage>
</organism>
<dbReference type="Gene3D" id="1.10.246.220">
    <property type="match status" value="1"/>
</dbReference>
<dbReference type="Proteomes" id="UP001159364">
    <property type="component" value="Linkage Group LG10"/>
</dbReference>
<gene>
    <name evidence="14" type="ORF">K2173_004751</name>
</gene>
<evidence type="ECO:0000256" key="10">
    <source>
        <dbReference type="SAM" id="Coils"/>
    </source>
</evidence>
<feature type="region of interest" description="Disordered" evidence="11">
    <location>
        <begin position="98"/>
        <end position="136"/>
    </location>
</feature>
<keyword evidence="6" id="KW-0238">DNA-binding</keyword>
<evidence type="ECO:0000256" key="4">
    <source>
        <dbReference type="ARBA" id="ARBA00023015"/>
    </source>
</evidence>
<dbReference type="GO" id="GO:0005730">
    <property type="term" value="C:nucleolus"/>
    <property type="evidence" value="ECO:0007669"/>
    <property type="project" value="UniProtKB-SubCell"/>
</dbReference>
<dbReference type="SUPFAM" id="SSF46689">
    <property type="entry name" value="Homeodomain-like"/>
    <property type="match status" value="1"/>
</dbReference>
<keyword evidence="3" id="KW-0158">Chromosome</keyword>
<dbReference type="PROSITE" id="PS50090">
    <property type="entry name" value="MYB_LIKE"/>
    <property type="match status" value="1"/>
</dbReference>
<dbReference type="PANTHER" id="PTHR46267">
    <property type="entry name" value="SINGLE MYB HISTONE 4"/>
    <property type="match status" value="1"/>
</dbReference>
<reference evidence="14 15" key="1">
    <citation type="submission" date="2021-09" db="EMBL/GenBank/DDBJ databases">
        <title>Genomic insights and catalytic innovation underlie evolution of tropane alkaloids biosynthesis.</title>
        <authorList>
            <person name="Wang Y.-J."/>
            <person name="Tian T."/>
            <person name="Huang J.-P."/>
            <person name="Huang S.-X."/>
        </authorList>
    </citation>
    <scope>NUCLEOTIDE SEQUENCE [LARGE SCALE GENOMIC DNA]</scope>
    <source>
        <strain evidence="14">KIB-2018</strain>
        <tissue evidence="14">Leaf</tissue>
    </source>
</reference>
<dbReference type="InterPro" id="IPR001005">
    <property type="entry name" value="SANT/Myb"/>
</dbReference>
<keyword evidence="8" id="KW-0539">Nucleus</keyword>
<feature type="domain" description="HTH myb-type" evidence="13">
    <location>
        <begin position="1"/>
        <end position="61"/>
    </location>
</feature>
<dbReference type="PANTHER" id="PTHR46267:SF11">
    <property type="entry name" value="TELOMERE REPEAT-BINDING FACTOR 2"/>
    <property type="match status" value="1"/>
</dbReference>
<evidence type="ECO:0000256" key="1">
    <source>
        <dbReference type="ARBA" id="ARBA00004286"/>
    </source>
</evidence>
<keyword evidence="5 10" id="KW-0175">Coiled coil</keyword>
<dbReference type="AlphaFoldDB" id="A0AAV8SKH9"/>
<comment type="caution">
    <text evidence="14">The sequence shown here is derived from an EMBL/GenBank/DDBJ whole genome shotgun (WGS) entry which is preliminary data.</text>
</comment>
<dbReference type="InterPro" id="IPR009057">
    <property type="entry name" value="Homeodomain-like_sf"/>
</dbReference>
<feature type="compositionally biased region" description="Polar residues" evidence="11">
    <location>
        <begin position="102"/>
        <end position="121"/>
    </location>
</feature>
<evidence type="ECO:0000256" key="11">
    <source>
        <dbReference type="SAM" id="MobiDB-lite"/>
    </source>
</evidence>
<evidence type="ECO:0000256" key="8">
    <source>
        <dbReference type="ARBA" id="ARBA00023242"/>
    </source>
</evidence>
<sequence length="273" mass="29712">MGAPKQKWAAEEEAALKAGVAKHGIGKWRTILMDPEFSAVLRLRLNVDLKDKWRNINVTAIWGSRQKAKLALKRNPQNSRRGDASKILDVVQQSNDEDAKSLTISNGTPRNGASKATTTLKEPSGSDRDKYKAPPNLKKLLTGKLKLLTANGKLIKVKHKYRFSPSSTGSESIRSSPLLLLEGKQKDSSKPEKSSAEILNKSQVNQELSKIRGMTALEAAAKAVAEAEAAIAAAEEAAREAEKAEAEAAQVFAKAAMKAFRSRTCHFVTCFMT</sequence>
<evidence type="ECO:0000259" key="13">
    <source>
        <dbReference type="PROSITE" id="PS51294"/>
    </source>
</evidence>
<keyword evidence="15" id="KW-1185">Reference proteome</keyword>
<dbReference type="InterPro" id="IPR044597">
    <property type="entry name" value="SMH1-6"/>
</dbReference>
<dbReference type="SUPFAM" id="SSF46785">
    <property type="entry name" value="Winged helix' DNA-binding domain"/>
    <property type="match status" value="1"/>
</dbReference>
<evidence type="ECO:0000256" key="5">
    <source>
        <dbReference type="ARBA" id="ARBA00023054"/>
    </source>
</evidence>
<feature type="coiled-coil region" evidence="10">
    <location>
        <begin position="217"/>
        <end position="254"/>
    </location>
</feature>
<evidence type="ECO:0000256" key="3">
    <source>
        <dbReference type="ARBA" id="ARBA00022454"/>
    </source>
</evidence>
<protein>
    <recommendedName>
        <fullName evidence="9">MYB transcription factor</fullName>
    </recommendedName>
</protein>
<dbReference type="CDD" id="cd11660">
    <property type="entry name" value="SANT_TRF"/>
    <property type="match status" value="1"/>
</dbReference>
<evidence type="ECO:0000256" key="6">
    <source>
        <dbReference type="ARBA" id="ARBA00023125"/>
    </source>
</evidence>
<dbReference type="FunFam" id="1.10.10.60:FF:000168">
    <property type="entry name" value="Telomere repeat-binding factor 1"/>
    <property type="match status" value="1"/>
</dbReference>